<feature type="compositionally biased region" description="Basic and acidic residues" evidence="1">
    <location>
        <begin position="120"/>
        <end position="134"/>
    </location>
</feature>
<dbReference type="EMBL" id="NRRY01000029">
    <property type="protein sequence ID" value="MBK1619945.1"/>
    <property type="molecule type" value="Genomic_DNA"/>
</dbReference>
<accession>A0A9X0WAD7</accession>
<evidence type="ECO:0000313" key="2">
    <source>
        <dbReference type="EMBL" id="MBK1619945.1"/>
    </source>
</evidence>
<name>A0A9X0WAD7_9GAMM</name>
<feature type="compositionally biased region" description="Basic and acidic residues" evidence="1">
    <location>
        <begin position="152"/>
        <end position="166"/>
    </location>
</feature>
<evidence type="ECO:0000256" key="1">
    <source>
        <dbReference type="SAM" id="MobiDB-lite"/>
    </source>
</evidence>
<dbReference type="AlphaFoldDB" id="A0A9X0WAD7"/>
<protein>
    <submittedName>
        <fullName evidence="2">Uncharacterized protein</fullName>
    </submittedName>
</protein>
<comment type="caution">
    <text evidence="2">The sequence shown here is derived from an EMBL/GenBank/DDBJ whole genome shotgun (WGS) entry which is preliminary data.</text>
</comment>
<keyword evidence="3" id="KW-1185">Reference proteome</keyword>
<gene>
    <name evidence="2" type="ORF">CKO42_16160</name>
</gene>
<feature type="compositionally biased region" description="Polar residues" evidence="1">
    <location>
        <begin position="109"/>
        <end position="119"/>
    </location>
</feature>
<feature type="region of interest" description="Disordered" evidence="1">
    <location>
        <begin position="31"/>
        <end position="247"/>
    </location>
</feature>
<sequence length="275" mass="31333">MRARLHLVLLAMIPLLASPLLWAWNPYETDSHGSSAYSSADRASPGDYRTPRPPEWGRTDPGQQDSDWPGALDSRSQWYLSEDPQDATWSSAPRDDFDAGGRGAADQRWQSGAPTSDWSDQSRWREAPSERSDAWRQPSQGRYWNDTTVGGRSDDRSLHERRDHWPQDAASDWDVRGQQRFRDSGGDRLYGSGGYQFRPDPDLQALRPGGPAGWEFRPLSERDNARSLADSPYPQIDERDYLPRGPWRSYQDEGVTFGYHADDEWSGYSSQPPLR</sequence>
<evidence type="ECO:0000313" key="3">
    <source>
        <dbReference type="Proteomes" id="UP001138768"/>
    </source>
</evidence>
<proteinExistence type="predicted"/>
<feature type="compositionally biased region" description="Basic and acidic residues" evidence="1">
    <location>
        <begin position="49"/>
        <end position="58"/>
    </location>
</feature>
<feature type="compositionally biased region" description="Polar residues" evidence="1">
    <location>
        <begin position="137"/>
        <end position="150"/>
    </location>
</feature>
<organism evidence="2 3">
    <name type="scientific">Lamprobacter modestohalophilus</name>
    <dbReference type="NCBI Taxonomy" id="1064514"/>
    <lineage>
        <taxon>Bacteria</taxon>
        <taxon>Pseudomonadati</taxon>
        <taxon>Pseudomonadota</taxon>
        <taxon>Gammaproteobacteria</taxon>
        <taxon>Chromatiales</taxon>
        <taxon>Chromatiaceae</taxon>
        <taxon>Lamprobacter</taxon>
    </lineage>
</organism>
<dbReference type="Proteomes" id="UP001138768">
    <property type="component" value="Unassembled WGS sequence"/>
</dbReference>
<feature type="compositionally biased region" description="Basic and acidic residues" evidence="1">
    <location>
        <begin position="173"/>
        <end position="186"/>
    </location>
</feature>
<reference evidence="2 3" key="1">
    <citation type="journal article" date="2020" name="Microorganisms">
        <title>Osmotic Adaptation and Compatible Solute Biosynthesis of Phototrophic Bacteria as Revealed from Genome Analyses.</title>
        <authorList>
            <person name="Imhoff J.F."/>
            <person name="Rahn T."/>
            <person name="Kunzel S."/>
            <person name="Keller A."/>
            <person name="Neulinger S.C."/>
        </authorList>
    </citation>
    <scope>NUCLEOTIDE SEQUENCE [LARGE SCALE GENOMIC DNA]</scope>
    <source>
        <strain evidence="2 3">DSM 25653</strain>
    </source>
</reference>